<dbReference type="Proteomes" id="UP001457282">
    <property type="component" value="Unassembled WGS sequence"/>
</dbReference>
<organism evidence="1 2">
    <name type="scientific">Rubus argutus</name>
    <name type="common">Southern blackberry</name>
    <dbReference type="NCBI Taxonomy" id="59490"/>
    <lineage>
        <taxon>Eukaryota</taxon>
        <taxon>Viridiplantae</taxon>
        <taxon>Streptophyta</taxon>
        <taxon>Embryophyta</taxon>
        <taxon>Tracheophyta</taxon>
        <taxon>Spermatophyta</taxon>
        <taxon>Magnoliopsida</taxon>
        <taxon>eudicotyledons</taxon>
        <taxon>Gunneridae</taxon>
        <taxon>Pentapetalae</taxon>
        <taxon>rosids</taxon>
        <taxon>fabids</taxon>
        <taxon>Rosales</taxon>
        <taxon>Rosaceae</taxon>
        <taxon>Rosoideae</taxon>
        <taxon>Rosoideae incertae sedis</taxon>
        <taxon>Rubus</taxon>
    </lineage>
</organism>
<dbReference type="AlphaFoldDB" id="A0AAW1XGD7"/>
<gene>
    <name evidence="1" type="ORF">M0R45_022301</name>
</gene>
<evidence type="ECO:0000313" key="2">
    <source>
        <dbReference type="Proteomes" id="UP001457282"/>
    </source>
</evidence>
<protein>
    <submittedName>
        <fullName evidence="1">Uncharacterized protein</fullName>
    </submittedName>
</protein>
<proteinExistence type="predicted"/>
<reference evidence="1 2" key="1">
    <citation type="journal article" date="2023" name="G3 (Bethesda)">
        <title>A chromosome-length genome assembly and annotation of blackberry (Rubus argutus, cv. 'Hillquist').</title>
        <authorList>
            <person name="Bruna T."/>
            <person name="Aryal R."/>
            <person name="Dudchenko O."/>
            <person name="Sargent D.J."/>
            <person name="Mead D."/>
            <person name="Buti M."/>
            <person name="Cavallini A."/>
            <person name="Hytonen T."/>
            <person name="Andres J."/>
            <person name="Pham M."/>
            <person name="Weisz D."/>
            <person name="Mascagni F."/>
            <person name="Usai G."/>
            <person name="Natali L."/>
            <person name="Bassil N."/>
            <person name="Fernandez G.E."/>
            <person name="Lomsadze A."/>
            <person name="Armour M."/>
            <person name="Olukolu B."/>
            <person name="Poorten T."/>
            <person name="Britton C."/>
            <person name="Davik J."/>
            <person name="Ashrafi H."/>
            <person name="Aiden E.L."/>
            <person name="Borodovsky M."/>
            <person name="Worthington M."/>
        </authorList>
    </citation>
    <scope>NUCLEOTIDE SEQUENCE [LARGE SCALE GENOMIC DNA]</scope>
    <source>
        <strain evidence="1">PI 553951</strain>
    </source>
</reference>
<sequence length="112" mass="12372">MVLDLCGLESGAVVVMKRGHGRIEFGSAVDGGEEKKMVVTGMRCCWPCAAKVWVRACAQRWVIWNWQRRQGLGGDELIWVFEIAGDGRGTGILIVSCKSRVLGVIDVMVFCR</sequence>
<accession>A0AAW1XGD7</accession>
<name>A0AAW1XGD7_RUBAR</name>
<dbReference type="EMBL" id="JBEDUW010000004">
    <property type="protein sequence ID" value="KAK9935189.1"/>
    <property type="molecule type" value="Genomic_DNA"/>
</dbReference>
<evidence type="ECO:0000313" key="1">
    <source>
        <dbReference type="EMBL" id="KAK9935189.1"/>
    </source>
</evidence>
<comment type="caution">
    <text evidence="1">The sequence shown here is derived from an EMBL/GenBank/DDBJ whole genome shotgun (WGS) entry which is preliminary data.</text>
</comment>
<keyword evidence="2" id="KW-1185">Reference proteome</keyword>